<sequence length="207" mass="22822">MILFIILHLGIGAEAIFFKQASTNVSSCDEIPGFKNLGGSCYAAIEVKNTYEKAREACKELHSKADLASIRCEKENGLVADMAKYPLGKKCNGYGMESFRFTSLDGAWIGLNNMQPNSSGTWVNGIESGYRKWDYGEPNNGLGARPETVTAMHIKATYRRYGSLGFWNDMYAEDRMCGAICEVIVKTSGSSCPGYKPYPQSEVVVIY</sequence>
<dbReference type="InterPro" id="IPR016186">
    <property type="entry name" value="C-type_lectin-like/link_sf"/>
</dbReference>
<dbReference type="Pfam" id="PF00059">
    <property type="entry name" value="Lectin_C"/>
    <property type="match status" value="1"/>
</dbReference>
<keyword evidence="3" id="KW-1185">Reference proteome</keyword>
<protein>
    <submittedName>
        <fullName evidence="4 5">C-type lectin domain-containing protein</fullName>
    </submittedName>
</protein>
<feature type="chain" id="PRO_5041856413" evidence="1">
    <location>
        <begin position="16"/>
        <end position="207"/>
    </location>
</feature>
<dbReference type="CDD" id="cd00037">
    <property type="entry name" value="CLECT"/>
    <property type="match status" value="1"/>
</dbReference>
<dbReference type="Proteomes" id="UP000887575">
    <property type="component" value="Unassembled WGS sequence"/>
</dbReference>
<evidence type="ECO:0000256" key="1">
    <source>
        <dbReference type="SAM" id="SignalP"/>
    </source>
</evidence>
<dbReference type="SUPFAM" id="SSF56436">
    <property type="entry name" value="C-type lectin-like"/>
    <property type="match status" value="1"/>
</dbReference>
<name>A0AAF3ES74_9BILA</name>
<evidence type="ECO:0000313" key="5">
    <source>
        <dbReference type="WBParaSite" id="MBELARI_LOCUS2764"/>
    </source>
</evidence>
<dbReference type="InterPro" id="IPR050111">
    <property type="entry name" value="C-type_lectin/snaclec_domain"/>
</dbReference>
<dbReference type="WBParaSite" id="MBELARI_LOCUS2764">
    <property type="protein sequence ID" value="MBELARI_LOCUS2764"/>
    <property type="gene ID" value="MBELARI_LOCUS2764"/>
</dbReference>
<feature type="domain" description="C-type lectin" evidence="2">
    <location>
        <begin position="37"/>
        <end position="169"/>
    </location>
</feature>
<reference evidence="4 5" key="1">
    <citation type="submission" date="2024-02" db="UniProtKB">
        <authorList>
            <consortium name="WormBaseParasite"/>
        </authorList>
    </citation>
    <scope>IDENTIFICATION</scope>
</reference>
<accession>A0AAF3ES74</accession>
<evidence type="ECO:0000313" key="3">
    <source>
        <dbReference type="Proteomes" id="UP000887575"/>
    </source>
</evidence>
<dbReference type="PANTHER" id="PTHR22803">
    <property type="entry name" value="MANNOSE, PHOSPHOLIPASE, LECTIN RECEPTOR RELATED"/>
    <property type="match status" value="1"/>
</dbReference>
<feature type="signal peptide" evidence="1">
    <location>
        <begin position="1"/>
        <end position="15"/>
    </location>
</feature>
<dbReference type="AlphaFoldDB" id="A0AAF3ES74"/>
<dbReference type="InterPro" id="IPR001304">
    <property type="entry name" value="C-type_lectin-like"/>
</dbReference>
<dbReference type="SMART" id="SM00034">
    <property type="entry name" value="CLECT"/>
    <property type="match status" value="1"/>
</dbReference>
<dbReference type="InterPro" id="IPR016187">
    <property type="entry name" value="CTDL_fold"/>
</dbReference>
<dbReference type="WBParaSite" id="MBELARI_LOCUS16685">
    <property type="protein sequence ID" value="MBELARI_LOCUS16685"/>
    <property type="gene ID" value="MBELARI_LOCUS16685"/>
</dbReference>
<dbReference type="PROSITE" id="PS50041">
    <property type="entry name" value="C_TYPE_LECTIN_2"/>
    <property type="match status" value="1"/>
</dbReference>
<evidence type="ECO:0000259" key="2">
    <source>
        <dbReference type="PROSITE" id="PS50041"/>
    </source>
</evidence>
<evidence type="ECO:0000313" key="4">
    <source>
        <dbReference type="WBParaSite" id="MBELARI_LOCUS16685"/>
    </source>
</evidence>
<dbReference type="Gene3D" id="3.10.100.10">
    <property type="entry name" value="Mannose-Binding Protein A, subunit A"/>
    <property type="match status" value="1"/>
</dbReference>
<proteinExistence type="predicted"/>
<keyword evidence="1" id="KW-0732">Signal</keyword>
<organism evidence="3 4">
    <name type="scientific">Mesorhabditis belari</name>
    <dbReference type="NCBI Taxonomy" id="2138241"/>
    <lineage>
        <taxon>Eukaryota</taxon>
        <taxon>Metazoa</taxon>
        <taxon>Ecdysozoa</taxon>
        <taxon>Nematoda</taxon>
        <taxon>Chromadorea</taxon>
        <taxon>Rhabditida</taxon>
        <taxon>Rhabditina</taxon>
        <taxon>Rhabditomorpha</taxon>
        <taxon>Rhabditoidea</taxon>
        <taxon>Rhabditidae</taxon>
        <taxon>Mesorhabditinae</taxon>
        <taxon>Mesorhabditis</taxon>
    </lineage>
</organism>